<dbReference type="Pfam" id="PF00288">
    <property type="entry name" value="GHMP_kinases_N"/>
    <property type="match status" value="1"/>
</dbReference>
<name>A0ABS1T957_9CLOT</name>
<evidence type="ECO:0000256" key="3">
    <source>
        <dbReference type="ARBA" id="ARBA00022679"/>
    </source>
</evidence>
<dbReference type="PANTHER" id="PTHR31814:SF2">
    <property type="entry name" value="PHOSPHOMEVALONATE KINASE"/>
    <property type="match status" value="1"/>
</dbReference>
<dbReference type="InterPro" id="IPR036554">
    <property type="entry name" value="GHMP_kinase_C_sf"/>
</dbReference>
<evidence type="ECO:0000313" key="10">
    <source>
        <dbReference type="Proteomes" id="UP000632377"/>
    </source>
</evidence>
<dbReference type="InterPro" id="IPR006204">
    <property type="entry name" value="GHMP_kinase_N_dom"/>
</dbReference>
<organism evidence="9 10">
    <name type="scientific">Clostridium rhizosphaerae</name>
    <dbReference type="NCBI Taxonomy" id="2803861"/>
    <lineage>
        <taxon>Bacteria</taxon>
        <taxon>Bacillati</taxon>
        <taxon>Bacillota</taxon>
        <taxon>Clostridia</taxon>
        <taxon>Eubacteriales</taxon>
        <taxon>Clostridiaceae</taxon>
        <taxon>Clostridium</taxon>
    </lineage>
</organism>
<dbReference type="RefSeq" id="WP_202748472.1">
    <property type="nucleotide sequence ID" value="NZ_JAESWC010000002.1"/>
</dbReference>
<dbReference type="PANTHER" id="PTHR31814">
    <property type="match status" value="1"/>
</dbReference>
<evidence type="ECO:0000256" key="6">
    <source>
        <dbReference type="ARBA" id="ARBA00022840"/>
    </source>
</evidence>
<dbReference type="SUPFAM" id="SSF54211">
    <property type="entry name" value="Ribosomal protein S5 domain 2-like"/>
    <property type="match status" value="1"/>
</dbReference>
<sequence>MTYLSYSVKVPGKLMIAGEYAVLEPNQKAVVAAVNRYVTAYIEPFSQNCISLPQMELEDITWEINDESIQFSISDSRLGFIGNAIVSAVKFLKEKSVMLSPFKLQIKSQLDDPATGKKYGLGSSAAVVAAVISAVLYLHSAQLGILELDDIFKLSAIAHVKTQKSGSGADIAAAVYGDWLEYSAFSAEWLLKQLDQEKILTDIVKKTWPNLSIRSLTSPANLQLAVGWTKESAATAPMIQKVHNFRCINFEAYSSFLKESQDSVSSLIRSFETNNCNGAINALSQNRRTLRRLGENAGISIETKELKTLCDIAENFGSGKPSGAGGGDCGIAFIIGKHKVQELYEAWQEAGIEPLDLCVSKTGIKVEVLKKVHLNFLNF</sequence>
<evidence type="ECO:0000259" key="8">
    <source>
        <dbReference type="Pfam" id="PF08544"/>
    </source>
</evidence>
<dbReference type="InterPro" id="IPR013750">
    <property type="entry name" value="GHMP_kinase_C_dom"/>
</dbReference>
<dbReference type="Gene3D" id="3.30.230.10">
    <property type="match status" value="1"/>
</dbReference>
<gene>
    <name evidence="9" type="ORF">JK636_08935</name>
</gene>
<dbReference type="Proteomes" id="UP000632377">
    <property type="component" value="Unassembled WGS sequence"/>
</dbReference>
<comment type="caution">
    <text evidence="9">The sequence shown here is derived from an EMBL/GenBank/DDBJ whole genome shotgun (WGS) entry which is preliminary data.</text>
</comment>
<evidence type="ECO:0000256" key="1">
    <source>
        <dbReference type="ARBA" id="ARBA00005017"/>
    </source>
</evidence>
<dbReference type="NCBIfam" id="TIGR01220">
    <property type="entry name" value="Pmev_kin_Gr_pos"/>
    <property type="match status" value="1"/>
</dbReference>
<dbReference type="InterPro" id="IPR005917">
    <property type="entry name" value="Pmev_kinase_bact"/>
</dbReference>
<reference evidence="9 10" key="1">
    <citation type="submission" date="2021-01" db="EMBL/GenBank/DDBJ databases">
        <title>Genome public.</title>
        <authorList>
            <person name="Liu C."/>
            <person name="Sun Q."/>
        </authorList>
    </citation>
    <scope>NUCLEOTIDE SEQUENCE [LARGE SCALE GENOMIC DNA]</scope>
    <source>
        <strain evidence="9 10">YIM B02515</strain>
    </source>
</reference>
<proteinExistence type="predicted"/>
<protein>
    <recommendedName>
        <fullName evidence="2">phosphomevalonate kinase</fullName>
        <ecNumber evidence="2">2.7.4.2</ecNumber>
    </recommendedName>
</protein>
<keyword evidence="5 9" id="KW-0418">Kinase</keyword>
<evidence type="ECO:0000256" key="5">
    <source>
        <dbReference type="ARBA" id="ARBA00022777"/>
    </source>
</evidence>
<dbReference type="Pfam" id="PF08544">
    <property type="entry name" value="GHMP_kinases_C"/>
    <property type="match status" value="1"/>
</dbReference>
<dbReference type="Gene3D" id="3.30.70.890">
    <property type="entry name" value="GHMP kinase, C-terminal domain"/>
    <property type="match status" value="1"/>
</dbReference>
<dbReference type="EC" id="2.7.4.2" evidence="2"/>
<feature type="domain" description="GHMP kinase N-terminal" evidence="7">
    <location>
        <begin position="83"/>
        <end position="177"/>
    </location>
</feature>
<keyword evidence="6" id="KW-0067">ATP-binding</keyword>
<evidence type="ECO:0000256" key="2">
    <source>
        <dbReference type="ARBA" id="ARBA00012958"/>
    </source>
</evidence>
<dbReference type="EMBL" id="JAESWC010000002">
    <property type="protein sequence ID" value="MBL4935883.1"/>
    <property type="molecule type" value="Genomic_DNA"/>
</dbReference>
<dbReference type="SUPFAM" id="SSF55060">
    <property type="entry name" value="GHMP Kinase, C-terminal domain"/>
    <property type="match status" value="1"/>
</dbReference>
<evidence type="ECO:0000259" key="7">
    <source>
        <dbReference type="Pfam" id="PF00288"/>
    </source>
</evidence>
<accession>A0ABS1T957</accession>
<keyword evidence="4" id="KW-0547">Nucleotide-binding</keyword>
<dbReference type="InterPro" id="IPR035102">
    <property type="entry name" value="Phosphomevalonate_kinase"/>
</dbReference>
<evidence type="ECO:0000313" key="9">
    <source>
        <dbReference type="EMBL" id="MBL4935883.1"/>
    </source>
</evidence>
<keyword evidence="3 9" id="KW-0808">Transferase</keyword>
<dbReference type="PRINTS" id="PR00959">
    <property type="entry name" value="MEVGALKINASE"/>
</dbReference>
<keyword evidence="10" id="KW-1185">Reference proteome</keyword>
<comment type="pathway">
    <text evidence="1">Isoprenoid biosynthesis; isopentenyl diphosphate biosynthesis via mevalonate pathway; isopentenyl diphosphate from (R)-mevalonate: step 2/3.</text>
</comment>
<evidence type="ECO:0000256" key="4">
    <source>
        <dbReference type="ARBA" id="ARBA00022741"/>
    </source>
</evidence>
<feature type="domain" description="GHMP kinase C-terminal" evidence="8">
    <location>
        <begin position="287"/>
        <end position="352"/>
    </location>
</feature>
<dbReference type="InterPro" id="IPR020568">
    <property type="entry name" value="Ribosomal_Su5_D2-typ_SF"/>
</dbReference>
<dbReference type="InterPro" id="IPR014721">
    <property type="entry name" value="Ribsml_uS5_D2-typ_fold_subgr"/>
</dbReference>
<dbReference type="GO" id="GO:0004631">
    <property type="term" value="F:phosphomevalonate kinase activity"/>
    <property type="evidence" value="ECO:0007669"/>
    <property type="project" value="UniProtKB-EC"/>
</dbReference>